<organism evidence="1 2">
    <name type="scientific">Candidatus Anaerostipes excrementavium</name>
    <dbReference type="NCBI Taxonomy" id="2838463"/>
    <lineage>
        <taxon>Bacteria</taxon>
        <taxon>Bacillati</taxon>
        <taxon>Bacillota</taxon>
        <taxon>Clostridia</taxon>
        <taxon>Lachnospirales</taxon>
        <taxon>Lachnospiraceae</taxon>
        <taxon>Anaerostipes</taxon>
    </lineage>
</organism>
<dbReference type="EMBL" id="DXEM01000019">
    <property type="protein sequence ID" value="HIX67688.1"/>
    <property type="molecule type" value="Genomic_DNA"/>
</dbReference>
<reference evidence="1" key="2">
    <citation type="submission" date="2021-04" db="EMBL/GenBank/DDBJ databases">
        <authorList>
            <person name="Gilroy R."/>
        </authorList>
    </citation>
    <scope>NUCLEOTIDE SEQUENCE</scope>
    <source>
        <strain evidence="1">CHK191-13928</strain>
    </source>
</reference>
<proteinExistence type="predicted"/>
<name>A0A9D1WUV4_9FIRM</name>
<reference evidence="1" key="1">
    <citation type="journal article" date="2021" name="PeerJ">
        <title>Extensive microbial diversity within the chicken gut microbiome revealed by metagenomics and culture.</title>
        <authorList>
            <person name="Gilroy R."/>
            <person name="Ravi A."/>
            <person name="Getino M."/>
            <person name="Pursley I."/>
            <person name="Horton D.L."/>
            <person name="Alikhan N.F."/>
            <person name="Baker D."/>
            <person name="Gharbi K."/>
            <person name="Hall N."/>
            <person name="Watson M."/>
            <person name="Adriaenssens E.M."/>
            <person name="Foster-Nyarko E."/>
            <person name="Jarju S."/>
            <person name="Secka A."/>
            <person name="Antonio M."/>
            <person name="Oren A."/>
            <person name="Chaudhuri R.R."/>
            <person name="La Ragione R."/>
            <person name="Hildebrand F."/>
            <person name="Pallen M.J."/>
        </authorList>
    </citation>
    <scope>NUCLEOTIDE SEQUENCE</scope>
    <source>
        <strain evidence="1">CHK191-13928</strain>
    </source>
</reference>
<evidence type="ECO:0000313" key="1">
    <source>
        <dbReference type="EMBL" id="HIX67688.1"/>
    </source>
</evidence>
<protein>
    <submittedName>
        <fullName evidence="1">Uncharacterized protein</fullName>
    </submittedName>
</protein>
<dbReference type="Proteomes" id="UP000886721">
    <property type="component" value="Unassembled WGS sequence"/>
</dbReference>
<evidence type="ECO:0000313" key="2">
    <source>
        <dbReference type="Proteomes" id="UP000886721"/>
    </source>
</evidence>
<sequence length="84" mass="9614">NKQTNKQTKRSSALFYCQYPKLHKINRRILSDLSRAECAFFCFTGNFRSYETRNAPQESHCVGMEDSCFAAPTQAENPAEQDSV</sequence>
<accession>A0A9D1WUV4</accession>
<comment type="caution">
    <text evidence="1">The sequence shown here is derived from an EMBL/GenBank/DDBJ whole genome shotgun (WGS) entry which is preliminary data.</text>
</comment>
<feature type="non-terminal residue" evidence="1">
    <location>
        <position position="1"/>
    </location>
</feature>
<dbReference type="AlphaFoldDB" id="A0A9D1WUV4"/>
<gene>
    <name evidence="1" type="ORF">H9735_06115</name>
</gene>